<dbReference type="STRING" id="46223.SAMN05421852_10331"/>
<evidence type="ECO:0000313" key="6">
    <source>
        <dbReference type="Proteomes" id="UP000199545"/>
    </source>
</evidence>
<evidence type="ECO:0000313" key="5">
    <source>
        <dbReference type="EMBL" id="SFI95317.1"/>
    </source>
</evidence>
<dbReference type="InterPro" id="IPR022770">
    <property type="entry name" value="IucA/IucC-like_C"/>
</dbReference>
<feature type="domain" description="Aerobactin siderophore biosynthesis IucA/IucC N-terminal" evidence="3">
    <location>
        <begin position="177"/>
        <end position="412"/>
    </location>
</feature>
<evidence type="ECO:0000256" key="2">
    <source>
        <dbReference type="ARBA" id="ARBA00007832"/>
    </source>
</evidence>
<dbReference type="PANTHER" id="PTHR34384:SF6">
    <property type="entry name" value="STAPHYLOFERRIN B SYNTHASE"/>
    <property type="match status" value="1"/>
</dbReference>
<feature type="domain" description="Aerobactin siderophore biosynthesis IucA/IucC-like C-terminal" evidence="4">
    <location>
        <begin position="445"/>
        <end position="602"/>
    </location>
</feature>
<proteinExistence type="inferred from homology"/>
<dbReference type="RefSeq" id="WP_175482289.1">
    <property type="nucleotide sequence ID" value="NZ_FORR01000003.1"/>
</dbReference>
<accession>A0A1I3MED6</accession>
<dbReference type="Pfam" id="PF06276">
    <property type="entry name" value="FhuF"/>
    <property type="match status" value="1"/>
</dbReference>
<evidence type="ECO:0000259" key="4">
    <source>
        <dbReference type="Pfam" id="PF06276"/>
    </source>
</evidence>
<dbReference type="Proteomes" id="UP000199545">
    <property type="component" value="Unassembled WGS sequence"/>
</dbReference>
<comment type="pathway">
    <text evidence="1">Siderophore biosynthesis.</text>
</comment>
<dbReference type="GO" id="GO:0019290">
    <property type="term" value="P:siderophore biosynthetic process"/>
    <property type="evidence" value="ECO:0007669"/>
    <property type="project" value="InterPro"/>
</dbReference>
<dbReference type="Gene3D" id="6.10.250.3370">
    <property type="match status" value="1"/>
</dbReference>
<reference evidence="5 6" key="1">
    <citation type="submission" date="2016-10" db="EMBL/GenBank/DDBJ databases">
        <authorList>
            <person name="de Groot N.N."/>
        </authorList>
    </citation>
    <scope>NUCLEOTIDE SEQUENCE [LARGE SCALE GENOMIC DNA]</scope>
    <source>
        <strain evidence="5 6">DSM 44778</strain>
    </source>
</reference>
<comment type="similarity">
    <text evidence="2">Belongs to the IucA/IucC family.</text>
</comment>
<dbReference type="GO" id="GO:0016881">
    <property type="term" value="F:acid-amino acid ligase activity"/>
    <property type="evidence" value="ECO:0007669"/>
    <property type="project" value="UniProtKB-ARBA"/>
</dbReference>
<dbReference type="InterPro" id="IPR007310">
    <property type="entry name" value="Aerobactin_biosyn_IucA/IucC_N"/>
</dbReference>
<gene>
    <name evidence="5" type="ORF">SAMN05421852_10331</name>
</gene>
<dbReference type="Pfam" id="PF04183">
    <property type="entry name" value="IucA_IucC"/>
    <property type="match status" value="1"/>
</dbReference>
<evidence type="ECO:0000259" key="3">
    <source>
        <dbReference type="Pfam" id="PF04183"/>
    </source>
</evidence>
<evidence type="ECO:0000256" key="1">
    <source>
        <dbReference type="ARBA" id="ARBA00004924"/>
    </source>
</evidence>
<keyword evidence="6" id="KW-1185">Reference proteome</keyword>
<dbReference type="Gene3D" id="1.10.510.40">
    <property type="match status" value="1"/>
</dbReference>
<protein>
    <submittedName>
        <fullName evidence="5">Siderophore synthetase component</fullName>
    </submittedName>
</protein>
<dbReference type="AlphaFoldDB" id="A0A1I3MED6"/>
<sequence length="617" mass="71507">MMKNEKKAADLAIIQRLFNAMIRESLLPTSWQWRKRHKKELVEEIRSQCPTDWLIQLNHREQESKCYVPVRHEGAFTRFAICLPIFIQNHGELSLMEDLLSFIAWVREEVGLLISKSLENELVNSRDNLMLAYQEKTKKRAWLKEMAQQYTKYNDDYVNIGDLLQWMKKEKGLDECLYSESLIIEGHPLHPGTKTKLGLSVQEVQQYAPEFAQVVPLKLILIPKEQVEVTKAKGFDLHNAMFKWHPEVLSVMKSACTEKGKDLDDYQLFFVHPWQYQHVLPVLYRAERKGWIEVPYSLSSKATLSFRTMALLDSGYHVKLPVRVQATSAVRTVSPGITVNGPYLSHLFNQVMAQEPELSKRMVMLPEWMGAYFRKDKDPDGTYGRNLSFILRENPQTFVQDGEMAWVGASLTAQNPLTGSPMILDLIQQYVGERAPVTLEHALLYVDHYTEQFLTPLVYLLQKYGVALEAHMQNSLVVTRKGRVERFIIRDLGGVRIDRKRLEKQLDLTACQFTSVFCEDMKEVYHLFFHSAIQNHLGDIIFTLSSYFQTPEQPFWNIVRKHVLQALDQTDPNVKKDQAELLQPVIQTKSLLAMRMQAAAQDYIYTPLKNPLVIEEE</sequence>
<organism evidence="5 6">
    <name type="scientific">Thermoflavimicrobium dichotomicum</name>
    <dbReference type="NCBI Taxonomy" id="46223"/>
    <lineage>
        <taxon>Bacteria</taxon>
        <taxon>Bacillati</taxon>
        <taxon>Bacillota</taxon>
        <taxon>Bacilli</taxon>
        <taxon>Bacillales</taxon>
        <taxon>Thermoactinomycetaceae</taxon>
        <taxon>Thermoflavimicrobium</taxon>
    </lineage>
</organism>
<dbReference type="PANTHER" id="PTHR34384">
    <property type="entry name" value="L-2,3-DIAMINOPROPANOATE--CITRATE LIGASE"/>
    <property type="match status" value="1"/>
</dbReference>
<dbReference type="InterPro" id="IPR037455">
    <property type="entry name" value="LucA/IucC-like"/>
</dbReference>
<name>A0A1I3MED6_9BACL</name>
<dbReference type="EMBL" id="FORR01000003">
    <property type="protein sequence ID" value="SFI95317.1"/>
    <property type="molecule type" value="Genomic_DNA"/>
</dbReference>